<keyword evidence="4 7" id="KW-0812">Transmembrane</keyword>
<dbReference type="InterPro" id="IPR052702">
    <property type="entry name" value="MscS-like_channel"/>
</dbReference>
<feature type="transmembrane region" description="Helical" evidence="7">
    <location>
        <begin position="81"/>
        <end position="100"/>
    </location>
</feature>
<dbReference type="InterPro" id="IPR011066">
    <property type="entry name" value="MscS_channel_C_sf"/>
</dbReference>
<dbReference type="InterPro" id="IPR049278">
    <property type="entry name" value="MS_channel_C"/>
</dbReference>
<dbReference type="InterPro" id="IPR010920">
    <property type="entry name" value="LSM_dom_sf"/>
</dbReference>
<organism evidence="11 12">
    <name type="scientific">Variovorax humicola</name>
    <dbReference type="NCBI Taxonomy" id="1769758"/>
    <lineage>
        <taxon>Bacteria</taxon>
        <taxon>Pseudomonadati</taxon>
        <taxon>Pseudomonadota</taxon>
        <taxon>Betaproteobacteria</taxon>
        <taxon>Burkholderiales</taxon>
        <taxon>Comamonadaceae</taxon>
        <taxon>Variovorax</taxon>
    </lineage>
</organism>
<evidence type="ECO:0000256" key="7">
    <source>
        <dbReference type="SAM" id="Phobius"/>
    </source>
</evidence>
<evidence type="ECO:0000256" key="2">
    <source>
        <dbReference type="ARBA" id="ARBA00008017"/>
    </source>
</evidence>
<dbReference type="InterPro" id="IPR006685">
    <property type="entry name" value="MscS_channel_2nd"/>
</dbReference>
<feature type="transmembrane region" description="Helical" evidence="7">
    <location>
        <begin position="12"/>
        <end position="35"/>
    </location>
</feature>
<dbReference type="InterPro" id="IPR011014">
    <property type="entry name" value="MscS_channel_TM-2"/>
</dbReference>
<dbReference type="PANTHER" id="PTHR30347:SF1">
    <property type="entry name" value="MECHANOSENSITIVE CHANNEL MSCK"/>
    <property type="match status" value="1"/>
</dbReference>
<feature type="transmembrane region" description="Helical" evidence="7">
    <location>
        <begin position="202"/>
        <end position="221"/>
    </location>
</feature>
<feature type="domain" description="Mechanosensitive ion channel MscS C-terminal" evidence="9">
    <location>
        <begin position="318"/>
        <end position="401"/>
    </location>
</feature>
<dbReference type="Pfam" id="PF21088">
    <property type="entry name" value="MS_channel_1st"/>
    <property type="match status" value="1"/>
</dbReference>
<protein>
    <submittedName>
        <fullName evidence="11">Mechanosensitive ion channel domain-containing protein</fullName>
    </submittedName>
</protein>
<feature type="domain" description="Mechanosensitive ion channel MscS" evidence="8">
    <location>
        <begin position="244"/>
        <end position="309"/>
    </location>
</feature>
<comment type="subcellular location">
    <subcellularLocation>
        <location evidence="1">Cell membrane</location>
        <topology evidence="1">Multi-pass membrane protein</topology>
    </subcellularLocation>
</comment>
<evidence type="ECO:0000256" key="6">
    <source>
        <dbReference type="ARBA" id="ARBA00023136"/>
    </source>
</evidence>
<feature type="transmembrane region" description="Helical" evidence="7">
    <location>
        <begin position="160"/>
        <end position="181"/>
    </location>
</feature>
<dbReference type="Pfam" id="PF21082">
    <property type="entry name" value="MS_channel_3rd"/>
    <property type="match status" value="1"/>
</dbReference>
<name>A0ABU8VWE3_9BURK</name>
<feature type="transmembrane region" description="Helical" evidence="7">
    <location>
        <begin position="120"/>
        <end position="140"/>
    </location>
</feature>
<dbReference type="Gene3D" id="1.10.287.1260">
    <property type="match status" value="1"/>
</dbReference>
<evidence type="ECO:0000259" key="10">
    <source>
        <dbReference type="Pfam" id="PF21088"/>
    </source>
</evidence>
<dbReference type="RefSeq" id="WP_340363183.1">
    <property type="nucleotide sequence ID" value="NZ_JBBKZV010000004.1"/>
</dbReference>
<feature type="domain" description="Mechanosensitive ion channel transmembrane helices 2/3" evidence="10">
    <location>
        <begin position="202"/>
        <end position="242"/>
    </location>
</feature>
<dbReference type="SUPFAM" id="SSF50182">
    <property type="entry name" value="Sm-like ribonucleoproteins"/>
    <property type="match status" value="1"/>
</dbReference>
<dbReference type="Gene3D" id="3.30.70.100">
    <property type="match status" value="1"/>
</dbReference>
<dbReference type="InterPro" id="IPR049142">
    <property type="entry name" value="MS_channel_1st"/>
</dbReference>
<dbReference type="SUPFAM" id="SSF82861">
    <property type="entry name" value="Mechanosensitive channel protein MscS (YggB), transmembrane region"/>
    <property type="match status" value="1"/>
</dbReference>
<evidence type="ECO:0000259" key="8">
    <source>
        <dbReference type="Pfam" id="PF00924"/>
    </source>
</evidence>
<proteinExistence type="inferred from homology"/>
<dbReference type="Pfam" id="PF00924">
    <property type="entry name" value="MS_channel_2nd"/>
    <property type="match status" value="1"/>
</dbReference>
<dbReference type="Gene3D" id="2.30.30.60">
    <property type="match status" value="1"/>
</dbReference>
<keyword evidence="5 7" id="KW-1133">Transmembrane helix</keyword>
<evidence type="ECO:0000259" key="9">
    <source>
        <dbReference type="Pfam" id="PF21082"/>
    </source>
</evidence>
<keyword evidence="12" id="KW-1185">Reference proteome</keyword>
<gene>
    <name evidence="11" type="ORF">WKW80_08760</name>
</gene>
<evidence type="ECO:0000256" key="5">
    <source>
        <dbReference type="ARBA" id="ARBA00022989"/>
    </source>
</evidence>
<dbReference type="InterPro" id="IPR023408">
    <property type="entry name" value="MscS_beta-dom_sf"/>
</dbReference>
<evidence type="ECO:0000256" key="4">
    <source>
        <dbReference type="ARBA" id="ARBA00022692"/>
    </source>
</evidence>
<evidence type="ECO:0000313" key="12">
    <source>
        <dbReference type="Proteomes" id="UP001363010"/>
    </source>
</evidence>
<dbReference type="PANTHER" id="PTHR30347">
    <property type="entry name" value="POTASSIUM CHANNEL RELATED"/>
    <property type="match status" value="1"/>
</dbReference>
<feature type="transmembrane region" description="Helical" evidence="7">
    <location>
        <begin position="47"/>
        <end position="66"/>
    </location>
</feature>
<keyword evidence="6 7" id="KW-0472">Membrane</keyword>
<comment type="caution">
    <text evidence="11">The sequence shown here is derived from an EMBL/GenBank/DDBJ whole genome shotgun (WGS) entry which is preliminary data.</text>
</comment>
<keyword evidence="3" id="KW-1003">Cell membrane</keyword>
<comment type="similarity">
    <text evidence="2">Belongs to the MscS (TC 1.A.23) family.</text>
</comment>
<dbReference type="Proteomes" id="UP001363010">
    <property type="component" value="Unassembled WGS sequence"/>
</dbReference>
<reference evidence="11 12" key="1">
    <citation type="submission" date="2024-03" db="EMBL/GenBank/DDBJ databases">
        <title>Novel species of the genus Variovorax.</title>
        <authorList>
            <person name="Liu Q."/>
            <person name="Xin Y.-H."/>
        </authorList>
    </citation>
    <scope>NUCLEOTIDE SEQUENCE [LARGE SCALE GENOMIC DNA]</scope>
    <source>
        <strain evidence="11 12">KACC 18501</strain>
    </source>
</reference>
<feature type="transmembrane region" description="Helical" evidence="7">
    <location>
        <begin position="233"/>
        <end position="256"/>
    </location>
</feature>
<sequence>MSGDSSLLLSEIHLRTISVELAALSGCLALAWAICRWFGRDQPNDSIWFGRYTIDGLLFPLLALMFSDLARRAVVGFQPVLLLRIAVPVLLSLVAIRLFARVLKTVFPKSTLVSLIERTISWLAWIGAVLWIVGLLPPVLAELDAINLAFGKSHVSVRTIFEGLFSAAVVLVIALWIAATIEKRILQEAVTDLSMRKVASNAIRAFLLLIGLLFALSAVGVDLTALSVLGGALGVGLGLGLQKLAANYVSGFVILLERSIRIGDNVRVDTFEGRITDIKTRYTLVRASNGRESIVPNESLITSRVENLSLADRRFNLTTSIVVGHASNVSQVQGIMTGAAAAQARVIGDPAPVAFLMNFTPDGLEFTLNFWIADPDLGKDNVRSAINIAILEGLREAGIEIAQRLQMLRVENLPNNGSPAADSRL</sequence>
<evidence type="ECO:0000256" key="1">
    <source>
        <dbReference type="ARBA" id="ARBA00004651"/>
    </source>
</evidence>
<accession>A0ABU8VWE3</accession>
<dbReference type="EMBL" id="JBBKZV010000004">
    <property type="protein sequence ID" value="MEJ8822129.1"/>
    <property type="molecule type" value="Genomic_DNA"/>
</dbReference>
<evidence type="ECO:0000256" key="3">
    <source>
        <dbReference type="ARBA" id="ARBA00022475"/>
    </source>
</evidence>
<dbReference type="SUPFAM" id="SSF82689">
    <property type="entry name" value="Mechanosensitive channel protein MscS (YggB), C-terminal domain"/>
    <property type="match status" value="1"/>
</dbReference>
<evidence type="ECO:0000313" key="11">
    <source>
        <dbReference type="EMBL" id="MEJ8822129.1"/>
    </source>
</evidence>